<organism evidence="2">
    <name type="scientific">Chrysochromulina parva virus BQ2</name>
    <dbReference type="NCBI Taxonomy" id="3070831"/>
    <lineage>
        <taxon>Viruses</taxon>
        <taxon>Varidnaviria</taxon>
        <taxon>Bamfordvirae</taxon>
        <taxon>Nucleocytoviricota</taxon>
        <taxon>Megaviricetes</taxon>
        <taxon>Imitervirales</taxon>
        <taxon>Mesomimiviridae</taxon>
        <taxon>Tethysvirus</taxon>
        <taxon>Tethysvirus ontarioense</taxon>
    </lineage>
</organism>
<feature type="transmembrane region" description="Helical" evidence="1">
    <location>
        <begin position="99"/>
        <end position="117"/>
    </location>
</feature>
<protein>
    <submittedName>
        <fullName evidence="2">Uncharacterized protein</fullName>
    </submittedName>
</protein>
<keyword evidence="1" id="KW-0472">Membrane</keyword>
<feature type="transmembrane region" description="Helical" evidence="1">
    <location>
        <begin position="149"/>
        <end position="169"/>
    </location>
</feature>
<name>A0A4Y6GR75_9VIRU</name>
<evidence type="ECO:0000313" key="2">
    <source>
        <dbReference type="EMBL" id="QDF45893.1"/>
    </source>
</evidence>
<keyword evidence="3" id="KW-1185">Reference proteome</keyword>
<dbReference type="Proteomes" id="UP000317856">
    <property type="component" value="Segment"/>
</dbReference>
<sequence length="215" mass="24246">MTTMPPEVPVPMTLTNLFHYISFTAPILVIFFITLFSIMQNNLEKGLIFNMGIVILSTIVYILKYVIQNKQNTNASPFCNVIPGPFTVYAGTDVYDAPSMSTSILSFASTYLIYPMINNNQHNYTLLVFLIGITSVNAVVEYNQRCSDIMGIVFGLLLGIIFAILYYNILYMSKQSNLVYFSDSISNNVQCSKPTKQNFKCEVYKDGKPYKGNFS</sequence>
<keyword evidence="1" id="KW-0812">Transmembrane</keyword>
<dbReference type="EMBL" id="MH918795">
    <property type="protein sequence ID" value="QDF45893.1"/>
    <property type="molecule type" value="Genomic_DNA"/>
</dbReference>
<reference evidence="2" key="1">
    <citation type="journal article" date="2019" name="Front. Microbiol.">
        <title>Genome and Environmental Activity of a Chrysochromulina parva Virus and Its Virophages.</title>
        <authorList>
            <person name="Stough J.M.A."/>
            <person name="Yutin N."/>
            <person name="Chaban Y.V."/>
            <person name="Moniruzzaman M."/>
            <person name="Gann E.R."/>
            <person name="Pound H.L."/>
            <person name="Steffen M.M."/>
            <person name="Black J.N."/>
            <person name="Koonin E.V."/>
            <person name="Wilhelm S.W."/>
            <person name="Short S.M."/>
        </authorList>
    </citation>
    <scope>NUCLEOTIDE SEQUENCE [LARGE SCALE GENOMIC DNA]</scope>
    <source>
        <strain evidence="2">BQ2</strain>
    </source>
</reference>
<feature type="transmembrane region" description="Helical" evidence="1">
    <location>
        <begin position="124"/>
        <end position="143"/>
    </location>
</feature>
<proteinExistence type="predicted"/>
<evidence type="ECO:0000256" key="1">
    <source>
        <dbReference type="SAM" id="Phobius"/>
    </source>
</evidence>
<keyword evidence="1" id="KW-1133">Transmembrane helix</keyword>
<evidence type="ECO:0000313" key="3">
    <source>
        <dbReference type="Proteomes" id="UP000317856"/>
    </source>
</evidence>
<feature type="transmembrane region" description="Helical" evidence="1">
    <location>
        <begin position="46"/>
        <end position="67"/>
    </location>
</feature>
<accession>A0A4Y6GR75</accession>
<feature type="transmembrane region" description="Helical" evidence="1">
    <location>
        <begin position="20"/>
        <end position="39"/>
    </location>
</feature>